<keyword evidence="10" id="KW-0812">Transmembrane</keyword>
<gene>
    <name evidence="12" type="ORF">GCM10009854_10090</name>
</gene>
<sequence length="380" mass="40360">MPALDDRERLLSWWDGKARSLLFDLLVAVLATSGLIRIIDPPSAWPIGLAVLSGIGLVLRRRFPWIAVLTAIAVLATGQLPVVPALIALYTFARRRGPGRSLWAAWVVTIGSQVAAVMIPQGGWHGFPMLLGIAVNCAVYSTPAMLGLWMHQRGVMVSAARERIERAERERELLAERAVAEERRRIARELHDVIAHRASAMSLQAGALTMHAQDEETAETAELIRDNSAKALTELRGMLRVLRDGPSGANEPDTAPTAGDIGGLVGDAVAAGTPVRLHMPERLPETSSTTGRAAYRVVQEALTNSARHAPHAEVRVDVEATGEELVITAANGPGSAPGEAGAGYGLLGMRERVSLAGGSLEAGPAGDGFRVRAVLPLRSG</sequence>
<evidence type="ECO:0000256" key="6">
    <source>
        <dbReference type="ARBA" id="ARBA00022777"/>
    </source>
</evidence>
<comment type="caution">
    <text evidence="12">The sequence shown here is derived from an EMBL/GenBank/DDBJ whole genome shotgun (WGS) entry which is preliminary data.</text>
</comment>
<protein>
    <recommendedName>
        <fullName evidence="2">histidine kinase</fullName>
        <ecNumber evidence="2">2.7.13.3</ecNumber>
    </recommendedName>
</protein>
<dbReference type="PANTHER" id="PTHR24421">
    <property type="entry name" value="NITRATE/NITRITE SENSOR PROTEIN NARX-RELATED"/>
    <property type="match status" value="1"/>
</dbReference>
<dbReference type="PANTHER" id="PTHR24421:SF10">
    <property type="entry name" value="NITRATE_NITRITE SENSOR PROTEIN NARQ"/>
    <property type="match status" value="1"/>
</dbReference>
<dbReference type="Gene3D" id="3.30.565.10">
    <property type="entry name" value="Histidine kinase-like ATPase, C-terminal domain"/>
    <property type="match status" value="1"/>
</dbReference>
<dbReference type="EMBL" id="BAAARA010000002">
    <property type="protein sequence ID" value="GAA2336162.1"/>
    <property type="molecule type" value="Genomic_DNA"/>
</dbReference>
<name>A0ABN3FRP8_9PSEU</name>
<keyword evidence="6 12" id="KW-0418">Kinase</keyword>
<dbReference type="SUPFAM" id="SSF55874">
    <property type="entry name" value="ATPase domain of HSP90 chaperone/DNA topoisomerase II/histidine kinase"/>
    <property type="match status" value="1"/>
</dbReference>
<dbReference type="InterPro" id="IPR003594">
    <property type="entry name" value="HATPase_dom"/>
</dbReference>
<dbReference type="Gene3D" id="1.20.5.1930">
    <property type="match status" value="1"/>
</dbReference>
<evidence type="ECO:0000256" key="7">
    <source>
        <dbReference type="ARBA" id="ARBA00022840"/>
    </source>
</evidence>
<dbReference type="RefSeq" id="WP_344127038.1">
    <property type="nucleotide sequence ID" value="NZ_BAAARA010000002.1"/>
</dbReference>
<feature type="domain" description="Histidine kinase/HSP90-like ATPase" evidence="11">
    <location>
        <begin position="289"/>
        <end position="379"/>
    </location>
</feature>
<dbReference type="InterPro" id="IPR050482">
    <property type="entry name" value="Sensor_HK_TwoCompSys"/>
</dbReference>
<evidence type="ECO:0000256" key="8">
    <source>
        <dbReference type="ARBA" id="ARBA00023012"/>
    </source>
</evidence>
<evidence type="ECO:0000259" key="11">
    <source>
        <dbReference type="SMART" id="SM00387"/>
    </source>
</evidence>
<dbReference type="GO" id="GO:0016301">
    <property type="term" value="F:kinase activity"/>
    <property type="evidence" value="ECO:0007669"/>
    <property type="project" value="UniProtKB-KW"/>
</dbReference>
<dbReference type="Pfam" id="PF07730">
    <property type="entry name" value="HisKA_3"/>
    <property type="match status" value="1"/>
</dbReference>
<reference evidence="12 13" key="1">
    <citation type="journal article" date="2019" name="Int. J. Syst. Evol. Microbiol.">
        <title>The Global Catalogue of Microorganisms (GCM) 10K type strain sequencing project: providing services to taxonomists for standard genome sequencing and annotation.</title>
        <authorList>
            <consortium name="The Broad Institute Genomics Platform"/>
            <consortium name="The Broad Institute Genome Sequencing Center for Infectious Disease"/>
            <person name="Wu L."/>
            <person name="Ma J."/>
        </authorList>
    </citation>
    <scope>NUCLEOTIDE SEQUENCE [LARGE SCALE GENOMIC DNA]</scope>
    <source>
        <strain evidence="12 13">JCM 16221</strain>
    </source>
</reference>
<dbReference type="CDD" id="cd16917">
    <property type="entry name" value="HATPase_UhpB-NarQ-NarX-like"/>
    <property type="match status" value="1"/>
</dbReference>
<feature type="transmembrane region" description="Helical" evidence="10">
    <location>
        <begin position="102"/>
        <end position="121"/>
    </location>
</feature>
<keyword evidence="13" id="KW-1185">Reference proteome</keyword>
<feature type="transmembrane region" description="Helical" evidence="10">
    <location>
        <begin position="21"/>
        <end position="39"/>
    </location>
</feature>
<feature type="transmembrane region" description="Helical" evidence="10">
    <location>
        <begin position="127"/>
        <end position="149"/>
    </location>
</feature>
<keyword evidence="10" id="KW-1133">Transmembrane helix</keyword>
<dbReference type="Pfam" id="PF02518">
    <property type="entry name" value="HATPase_c"/>
    <property type="match status" value="1"/>
</dbReference>
<comment type="catalytic activity">
    <reaction evidence="1">
        <text>ATP + protein L-histidine = ADP + protein N-phospho-L-histidine.</text>
        <dbReference type="EC" id="2.7.13.3"/>
    </reaction>
</comment>
<keyword evidence="4" id="KW-0808">Transferase</keyword>
<keyword evidence="7" id="KW-0067">ATP-binding</keyword>
<keyword evidence="5" id="KW-0547">Nucleotide-binding</keyword>
<evidence type="ECO:0000256" key="1">
    <source>
        <dbReference type="ARBA" id="ARBA00000085"/>
    </source>
</evidence>
<evidence type="ECO:0000256" key="2">
    <source>
        <dbReference type="ARBA" id="ARBA00012438"/>
    </source>
</evidence>
<dbReference type="InterPro" id="IPR011712">
    <property type="entry name" value="Sig_transdc_His_kin_sub3_dim/P"/>
</dbReference>
<evidence type="ECO:0000313" key="13">
    <source>
        <dbReference type="Proteomes" id="UP001501218"/>
    </source>
</evidence>
<evidence type="ECO:0000256" key="10">
    <source>
        <dbReference type="SAM" id="Phobius"/>
    </source>
</evidence>
<dbReference type="Proteomes" id="UP001501218">
    <property type="component" value="Unassembled WGS sequence"/>
</dbReference>
<organism evidence="12 13">
    <name type="scientific">Saccharopolyspora halophila</name>
    <dbReference type="NCBI Taxonomy" id="405551"/>
    <lineage>
        <taxon>Bacteria</taxon>
        <taxon>Bacillati</taxon>
        <taxon>Actinomycetota</taxon>
        <taxon>Actinomycetes</taxon>
        <taxon>Pseudonocardiales</taxon>
        <taxon>Pseudonocardiaceae</taxon>
        <taxon>Saccharopolyspora</taxon>
    </lineage>
</organism>
<keyword evidence="8" id="KW-0902">Two-component regulatory system</keyword>
<evidence type="ECO:0000256" key="4">
    <source>
        <dbReference type="ARBA" id="ARBA00022679"/>
    </source>
</evidence>
<feature type="coiled-coil region" evidence="9">
    <location>
        <begin position="157"/>
        <end position="184"/>
    </location>
</feature>
<feature type="transmembrane region" description="Helical" evidence="10">
    <location>
        <begin position="65"/>
        <end position="90"/>
    </location>
</feature>
<evidence type="ECO:0000256" key="3">
    <source>
        <dbReference type="ARBA" id="ARBA00022553"/>
    </source>
</evidence>
<proteinExistence type="predicted"/>
<evidence type="ECO:0000256" key="5">
    <source>
        <dbReference type="ARBA" id="ARBA00022741"/>
    </source>
</evidence>
<dbReference type="SMART" id="SM00387">
    <property type="entry name" value="HATPase_c"/>
    <property type="match status" value="1"/>
</dbReference>
<dbReference type="EC" id="2.7.13.3" evidence="2"/>
<accession>A0ABN3FRP8</accession>
<keyword evidence="9" id="KW-0175">Coiled coil</keyword>
<evidence type="ECO:0000256" key="9">
    <source>
        <dbReference type="SAM" id="Coils"/>
    </source>
</evidence>
<keyword evidence="3" id="KW-0597">Phosphoprotein</keyword>
<dbReference type="InterPro" id="IPR036890">
    <property type="entry name" value="HATPase_C_sf"/>
</dbReference>
<keyword evidence="10" id="KW-0472">Membrane</keyword>
<evidence type="ECO:0000313" key="12">
    <source>
        <dbReference type="EMBL" id="GAA2336162.1"/>
    </source>
</evidence>